<dbReference type="AlphaFoldDB" id="A0A6A0AAH7"/>
<gene>
    <name evidence="1" type="ORF">HaLaN_28353</name>
</gene>
<evidence type="ECO:0000313" key="1">
    <source>
        <dbReference type="EMBL" id="GFH29658.1"/>
    </source>
</evidence>
<dbReference type="Proteomes" id="UP000485058">
    <property type="component" value="Unassembled WGS sequence"/>
</dbReference>
<proteinExistence type="predicted"/>
<evidence type="ECO:0000313" key="2">
    <source>
        <dbReference type="Proteomes" id="UP000485058"/>
    </source>
</evidence>
<comment type="caution">
    <text evidence="1">The sequence shown here is derived from an EMBL/GenBank/DDBJ whole genome shotgun (WGS) entry which is preliminary data.</text>
</comment>
<name>A0A6A0AAH7_HAELA</name>
<accession>A0A6A0AAH7</accession>
<protein>
    <submittedName>
        <fullName evidence="1">Uncharacterized protein</fullName>
    </submittedName>
</protein>
<sequence length="58" mass="6383">DSTLLLIKLHHLKADWGLAPAWCLCLGVRSLASQTLVSLLVQEAGSRLVGLRLVQDFR</sequence>
<dbReference type="EMBL" id="BLLF01004461">
    <property type="protein sequence ID" value="GFH29658.1"/>
    <property type="molecule type" value="Genomic_DNA"/>
</dbReference>
<feature type="non-terminal residue" evidence="1">
    <location>
        <position position="1"/>
    </location>
</feature>
<organism evidence="1 2">
    <name type="scientific">Haematococcus lacustris</name>
    <name type="common">Green alga</name>
    <name type="synonym">Haematococcus pluvialis</name>
    <dbReference type="NCBI Taxonomy" id="44745"/>
    <lineage>
        <taxon>Eukaryota</taxon>
        <taxon>Viridiplantae</taxon>
        <taxon>Chlorophyta</taxon>
        <taxon>core chlorophytes</taxon>
        <taxon>Chlorophyceae</taxon>
        <taxon>CS clade</taxon>
        <taxon>Chlamydomonadales</taxon>
        <taxon>Haematococcaceae</taxon>
        <taxon>Haematococcus</taxon>
    </lineage>
</organism>
<keyword evidence="2" id="KW-1185">Reference proteome</keyword>
<reference evidence="1 2" key="1">
    <citation type="submission" date="2020-02" db="EMBL/GenBank/DDBJ databases">
        <title>Draft genome sequence of Haematococcus lacustris strain NIES-144.</title>
        <authorList>
            <person name="Morimoto D."/>
            <person name="Nakagawa S."/>
            <person name="Yoshida T."/>
            <person name="Sawayama S."/>
        </authorList>
    </citation>
    <scope>NUCLEOTIDE SEQUENCE [LARGE SCALE GENOMIC DNA]</scope>
    <source>
        <strain evidence="1 2">NIES-144</strain>
    </source>
</reference>